<dbReference type="SMART" id="SM00365">
    <property type="entry name" value="LRR_SD22"/>
    <property type="match status" value="6"/>
</dbReference>
<evidence type="ECO:0000256" key="2">
    <source>
        <dbReference type="ARBA" id="ARBA00022729"/>
    </source>
</evidence>
<keyword evidence="6" id="KW-1185">Reference proteome</keyword>
<name>A0AAN7SEE6_9COLE</name>
<organism evidence="5 6">
    <name type="scientific">Aquatica leii</name>
    <dbReference type="NCBI Taxonomy" id="1421715"/>
    <lineage>
        <taxon>Eukaryota</taxon>
        <taxon>Metazoa</taxon>
        <taxon>Ecdysozoa</taxon>
        <taxon>Arthropoda</taxon>
        <taxon>Hexapoda</taxon>
        <taxon>Insecta</taxon>
        <taxon>Pterygota</taxon>
        <taxon>Neoptera</taxon>
        <taxon>Endopterygota</taxon>
        <taxon>Coleoptera</taxon>
        <taxon>Polyphaga</taxon>
        <taxon>Elateriformia</taxon>
        <taxon>Elateroidea</taxon>
        <taxon>Lampyridae</taxon>
        <taxon>Luciolinae</taxon>
        <taxon>Aquatica</taxon>
    </lineage>
</organism>
<dbReference type="EMBL" id="JARPUR010000004">
    <property type="protein sequence ID" value="KAK4877877.1"/>
    <property type="molecule type" value="Genomic_DNA"/>
</dbReference>
<reference evidence="6" key="1">
    <citation type="submission" date="2023-01" db="EMBL/GenBank/DDBJ databases">
        <title>Key to firefly adult light organ development and bioluminescence: homeobox transcription factors regulate luciferase expression and transportation to peroxisome.</title>
        <authorList>
            <person name="Fu X."/>
        </authorList>
    </citation>
    <scope>NUCLEOTIDE SEQUENCE [LARGE SCALE GENOMIC DNA]</scope>
</reference>
<dbReference type="PRINTS" id="PR00019">
    <property type="entry name" value="LEURICHRPT"/>
</dbReference>
<keyword evidence="2" id="KW-0732">Signal</keyword>
<evidence type="ECO:0000256" key="1">
    <source>
        <dbReference type="ARBA" id="ARBA00022614"/>
    </source>
</evidence>
<evidence type="ECO:0000313" key="5">
    <source>
        <dbReference type="EMBL" id="KAK4877877.1"/>
    </source>
</evidence>
<proteinExistence type="predicted"/>
<dbReference type="SMART" id="SM00369">
    <property type="entry name" value="LRR_TYP"/>
    <property type="match status" value="16"/>
</dbReference>
<gene>
    <name evidence="5" type="ORF">RN001_010383</name>
</gene>
<protein>
    <submittedName>
        <fullName evidence="5">Uncharacterized protein</fullName>
    </submittedName>
</protein>
<evidence type="ECO:0000313" key="6">
    <source>
        <dbReference type="Proteomes" id="UP001353858"/>
    </source>
</evidence>
<dbReference type="PANTHER" id="PTHR24373:SF398">
    <property type="entry name" value="LEUCINE-RICH REPEAT-CONTAINING G-PROTEIN COUPLED RECEPTOR 6"/>
    <property type="match status" value="1"/>
</dbReference>
<sequence>MTDTNAIIEGKCSLQEIKDEIETKVNENVATLTITSNNFEFPCGNVPIFEADVLNLERLHINNNQVHRITSCAFYNLKNLRYLELIGNGLETLDENVFDDLVSLYSLDLSDNNIENIDNIFGGLDNLFSLVLNNNKIRNIGEDALSGLKNLHNLEINRNQVEELSDNVFQDLGDLSHILLKNNNIKCINNLFSHLKNLHYLDLSHNDIAKLNNGLLEGLTINGPLVDFSFNSLEEIEENALACVQIPFGSLKLNNNKIKTIKTGTFNNILAKTILLCKNEIENIEDDAFKNCHCETLHLEDNCISELHLEQFNCLTVTYQLWLSNNKITCFAGAFGNFCQLQRLDLDHNQIEEVSSGCFQGLDNVVLLKLGYNLIGVIEDNAFAGVNNLAVLLLHNNQITNLNSNTFTDLPKLSTLDLESNNLQALPPDLFENNLDLNYLNLSHNCISHAPRFNDLSMLRVLNLGYNQIQSLCCNSFAETGANRIFESIMLNNNQIGNLAPNSFDGLEFVCTLNLDNNGFETRDFFNYVPECTVLSLKGNPLENIEIALEDLPSHQIDYIAFENYFFQKTTCGWIRVDQPLEEKLEEIE</sequence>
<dbReference type="FunFam" id="3.80.10.10:FF:001164">
    <property type="entry name" value="GH01279p"/>
    <property type="match status" value="1"/>
</dbReference>
<dbReference type="InterPro" id="IPR000225">
    <property type="entry name" value="Armadillo"/>
</dbReference>
<dbReference type="Proteomes" id="UP001353858">
    <property type="component" value="Unassembled WGS sequence"/>
</dbReference>
<evidence type="ECO:0000256" key="3">
    <source>
        <dbReference type="ARBA" id="ARBA00022737"/>
    </source>
</evidence>
<dbReference type="AlphaFoldDB" id="A0AAN7SEE6"/>
<evidence type="ECO:0000256" key="4">
    <source>
        <dbReference type="PROSITE-ProRule" id="PRU00259"/>
    </source>
</evidence>
<accession>A0AAN7SEE6</accession>
<keyword evidence="1" id="KW-0433">Leucine-rich repeat</keyword>
<dbReference type="InterPro" id="IPR050328">
    <property type="entry name" value="Dev_Immune_Receptor"/>
</dbReference>
<dbReference type="GO" id="GO:0005615">
    <property type="term" value="C:extracellular space"/>
    <property type="evidence" value="ECO:0007669"/>
    <property type="project" value="TreeGrafter"/>
</dbReference>
<dbReference type="InterPro" id="IPR001611">
    <property type="entry name" value="Leu-rich_rpt"/>
</dbReference>
<dbReference type="Pfam" id="PF13855">
    <property type="entry name" value="LRR_8"/>
    <property type="match status" value="5"/>
</dbReference>
<comment type="caution">
    <text evidence="5">The sequence shown here is derived from an EMBL/GenBank/DDBJ whole genome shotgun (WGS) entry which is preliminary data.</text>
</comment>
<dbReference type="PROSITE" id="PS50176">
    <property type="entry name" value="ARM_REPEAT"/>
    <property type="match status" value="1"/>
</dbReference>
<dbReference type="PANTHER" id="PTHR24373">
    <property type="entry name" value="SLIT RELATED LEUCINE-RICH REPEAT NEURONAL PROTEIN"/>
    <property type="match status" value="1"/>
</dbReference>
<feature type="repeat" description="ARM" evidence="4">
    <location>
        <begin position="122"/>
        <end position="151"/>
    </location>
</feature>
<dbReference type="PROSITE" id="PS51450">
    <property type="entry name" value="LRR"/>
    <property type="match status" value="7"/>
</dbReference>
<dbReference type="InterPro" id="IPR003591">
    <property type="entry name" value="Leu-rich_rpt_typical-subtyp"/>
</dbReference>
<dbReference type="GO" id="GO:0031012">
    <property type="term" value="C:extracellular matrix"/>
    <property type="evidence" value="ECO:0007669"/>
    <property type="project" value="TreeGrafter"/>
</dbReference>
<dbReference type="InterPro" id="IPR032675">
    <property type="entry name" value="LRR_dom_sf"/>
</dbReference>
<keyword evidence="3" id="KW-0677">Repeat</keyword>
<dbReference type="SUPFAM" id="SSF52058">
    <property type="entry name" value="L domain-like"/>
    <property type="match status" value="2"/>
</dbReference>
<dbReference type="Gene3D" id="3.80.10.10">
    <property type="entry name" value="Ribonuclease Inhibitor"/>
    <property type="match status" value="5"/>
</dbReference>